<comment type="catalytic activity">
    <reaction evidence="3">
        <text>Cleavage of hydrophobic, N-terminal signal or leader sequences from secreted and periplasmic proteins.</text>
        <dbReference type="EC" id="3.4.21.89"/>
    </reaction>
</comment>
<dbReference type="Pfam" id="PF10502">
    <property type="entry name" value="Peptidase_S26"/>
    <property type="match status" value="1"/>
</dbReference>
<feature type="compositionally biased region" description="Basic and acidic residues" evidence="4">
    <location>
        <begin position="1"/>
        <end position="13"/>
    </location>
</feature>
<dbReference type="GO" id="GO:0004252">
    <property type="term" value="F:serine-type endopeptidase activity"/>
    <property type="evidence" value="ECO:0007669"/>
    <property type="project" value="InterPro"/>
</dbReference>
<dbReference type="PRINTS" id="PR00727">
    <property type="entry name" value="LEADERPTASE"/>
</dbReference>
<dbReference type="STRING" id="168384.SAMN05660368_00447"/>
<dbReference type="InterPro" id="IPR000223">
    <property type="entry name" value="Pept_S26A_signal_pept_1"/>
</dbReference>
<keyword evidence="7" id="KW-1185">Reference proteome</keyword>
<keyword evidence="3 6" id="KW-0378">Hydrolase</keyword>
<comment type="subcellular location">
    <subcellularLocation>
        <location evidence="1">Cell membrane</location>
        <topology evidence="1">Single-pass type II membrane protein</topology>
    </subcellularLocation>
    <subcellularLocation>
        <location evidence="3">Membrane</location>
        <topology evidence="3">Single-pass type II membrane protein</topology>
    </subcellularLocation>
</comment>
<sequence>MTTERRERARETQEQNTYREQPVQKQADYRNPPAPGRETYRERPVRERDEYGERPAQERRGRRSGARAAREEKQRRKEEIRKGYVSLLIRIVLLAAAGWLFLTQVFLITQVSGNGMFPAMKDGDLVFAFRLQQEYAKNDVVVYEVDGQEYIGRIAARGTDVVTLDDSGTLLVNGTVQSGEILYPTYAEGELEYPYAVPEGYVFVLGDYRTQTVDSRTLGAVPMGDVKGKVITILRRRGL</sequence>
<feature type="domain" description="Peptidase S26" evidence="5">
    <location>
        <begin position="85"/>
        <end position="232"/>
    </location>
</feature>
<dbReference type="InterPro" id="IPR036286">
    <property type="entry name" value="LexA/Signal_pep-like_sf"/>
</dbReference>
<comment type="similarity">
    <text evidence="2 3">Belongs to the peptidase S26 family.</text>
</comment>
<comment type="caution">
    <text evidence="6">The sequence shown here is derived from an EMBL/GenBank/DDBJ whole genome shotgun (WGS) entry which is preliminary data.</text>
</comment>
<evidence type="ECO:0000256" key="4">
    <source>
        <dbReference type="SAM" id="MobiDB-lite"/>
    </source>
</evidence>
<proteinExistence type="inferred from homology"/>
<dbReference type="EC" id="3.4.21.89" evidence="3"/>
<dbReference type="OrthoDB" id="9802919at2"/>
<dbReference type="PANTHER" id="PTHR43390">
    <property type="entry name" value="SIGNAL PEPTIDASE I"/>
    <property type="match status" value="1"/>
</dbReference>
<evidence type="ECO:0000259" key="5">
    <source>
        <dbReference type="Pfam" id="PF10502"/>
    </source>
</evidence>
<gene>
    <name evidence="6" type="primary">lepB</name>
    <name evidence="6" type="ORF">BRYFOR_06173</name>
</gene>
<keyword evidence="3" id="KW-0472">Membrane</keyword>
<dbReference type="GO" id="GO:0006465">
    <property type="term" value="P:signal peptide processing"/>
    <property type="evidence" value="ECO:0007669"/>
    <property type="project" value="InterPro"/>
</dbReference>
<evidence type="ECO:0000256" key="1">
    <source>
        <dbReference type="ARBA" id="ARBA00004401"/>
    </source>
</evidence>
<name>C6LC26_9FIRM</name>
<keyword evidence="3" id="KW-0645">Protease</keyword>
<dbReference type="PANTHER" id="PTHR43390:SF1">
    <property type="entry name" value="CHLOROPLAST PROCESSING PEPTIDASE"/>
    <property type="match status" value="1"/>
</dbReference>
<dbReference type="SUPFAM" id="SSF51306">
    <property type="entry name" value="LexA/Signal peptidase"/>
    <property type="match status" value="1"/>
</dbReference>
<organism evidence="6 7">
    <name type="scientific">Marvinbryantia formatexigens DSM 14469</name>
    <dbReference type="NCBI Taxonomy" id="478749"/>
    <lineage>
        <taxon>Bacteria</taxon>
        <taxon>Bacillati</taxon>
        <taxon>Bacillota</taxon>
        <taxon>Clostridia</taxon>
        <taxon>Lachnospirales</taxon>
        <taxon>Lachnospiraceae</taxon>
        <taxon>Marvinbryantia</taxon>
    </lineage>
</organism>
<feature type="transmembrane region" description="Helical" evidence="3">
    <location>
        <begin position="83"/>
        <end position="102"/>
    </location>
</feature>
<dbReference type="CDD" id="cd06530">
    <property type="entry name" value="S26_SPase_I"/>
    <property type="match status" value="1"/>
</dbReference>
<keyword evidence="3" id="KW-0812">Transmembrane</keyword>
<dbReference type="GO" id="GO:0009003">
    <property type="term" value="F:signal peptidase activity"/>
    <property type="evidence" value="ECO:0007669"/>
    <property type="project" value="UniProtKB-EC"/>
</dbReference>
<accession>C6LC26</accession>
<evidence type="ECO:0000313" key="6">
    <source>
        <dbReference type="EMBL" id="EET61979.1"/>
    </source>
</evidence>
<feature type="region of interest" description="Disordered" evidence="4">
    <location>
        <begin position="1"/>
        <end position="75"/>
    </location>
</feature>
<dbReference type="GO" id="GO:0005886">
    <property type="term" value="C:plasma membrane"/>
    <property type="evidence" value="ECO:0007669"/>
    <property type="project" value="UniProtKB-SubCell"/>
</dbReference>
<dbReference type="Gene3D" id="2.10.109.10">
    <property type="entry name" value="Umud Fragment, subunit A"/>
    <property type="match status" value="1"/>
</dbReference>
<evidence type="ECO:0000256" key="2">
    <source>
        <dbReference type="ARBA" id="ARBA00009370"/>
    </source>
</evidence>
<dbReference type="EMBL" id="ACCL02000004">
    <property type="protein sequence ID" value="EET61979.1"/>
    <property type="molecule type" value="Genomic_DNA"/>
</dbReference>
<dbReference type="eggNOG" id="COG0681">
    <property type="taxonomic scope" value="Bacteria"/>
</dbReference>
<evidence type="ECO:0000313" key="7">
    <source>
        <dbReference type="Proteomes" id="UP000005561"/>
    </source>
</evidence>
<dbReference type="NCBIfam" id="TIGR02227">
    <property type="entry name" value="sigpep_I_bact"/>
    <property type="match status" value="1"/>
</dbReference>
<protein>
    <recommendedName>
        <fullName evidence="3">Signal peptidase I</fullName>
        <ecNumber evidence="3">3.4.21.89</ecNumber>
    </recommendedName>
</protein>
<dbReference type="Proteomes" id="UP000005561">
    <property type="component" value="Unassembled WGS sequence"/>
</dbReference>
<reference evidence="6" key="1">
    <citation type="submission" date="2009-07" db="EMBL/GenBank/DDBJ databases">
        <authorList>
            <person name="Weinstock G."/>
            <person name="Sodergren E."/>
            <person name="Clifton S."/>
            <person name="Fulton L."/>
            <person name="Fulton B."/>
            <person name="Courtney L."/>
            <person name="Fronick C."/>
            <person name="Harrison M."/>
            <person name="Strong C."/>
            <person name="Farmer C."/>
            <person name="Delahaunty K."/>
            <person name="Markovic C."/>
            <person name="Hall O."/>
            <person name="Minx P."/>
            <person name="Tomlinson C."/>
            <person name="Mitreva M."/>
            <person name="Nelson J."/>
            <person name="Hou S."/>
            <person name="Wollam A."/>
            <person name="Pepin K.H."/>
            <person name="Johnson M."/>
            <person name="Bhonagiri V."/>
            <person name="Nash W.E."/>
            <person name="Warren W."/>
            <person name="Chinwalla A."/>
            <person name="Mardis E.R."/>
            <person name="Wilson R.K."/>
        </authorList>
    </citation>
    <scope>NUCLEOTIDE SEQUENCE [LARGE SCALE GENOMIC DNA]</scope>
    <source>
        <strain evidence="6">DSM 14469</strain>
    </source>
</reference>
<keyword evidence="3" id="KW-1133">Transmembrane helix</keyword>
<evidence type="ECO:0000256" key="3">
    <source>
        <dbReference type="RuleBase" id="RU362042"/>
    </source>
</evidence>
<dbReference type="RefSeq" id="WP_006860968.1">
    <property type="nucleotide sequence ID" value="NZ_ACCL02000004.1"/>
</dbReference>
<dbReference type="AlphaFoldDB" id="C6LC26"/>
<feature type="compositionally biased region" description="Basic and acidic residues" evidence="4">
    <location>
        <begin position="38"/>
        <end position="59"/>
    </location>
</feature>
<dbReference type="InterPro" id="IPR019533">
    <property type="entry name" value="Peptidase_S26"/>
</dbReference>